<evidence type="ECO:0000256" key="1">
    <source>
        <dbReference type="SAM" id="MobiDB-lite"/>
    </source>
</evidence>
<feature type="domain" description="WW" evidence="2">
    <location>
        <begin position="218"/>
        <end position="243"/>
    </location>
</feature>
<feature type="region of interest" description="Disordered" evidence="1">
    <location>
        <begin position="15"/>
        <end position="72"/>
    </location>
</feature>
<dbReference type="InterPro" id="IPR050708">
    <property type="entry name" value="T6SS_VgrG/RHS"/>
</dbReference>
<evidence type="ECO:0000259" key="2">
    <source>
        <dbReference type="PROSITE" id="PS01159"/>
    </source>
</evidence>
<gene>
    <name evidence="3" type="ORF">GCM10010492_53520</name>
</gene>
<evidence type="ECO:0000313" key="3">
    <source>
        <dbReference type="EMBL" id="GAA0247192.1"/>
    </source>
</evidence>
<evidence type="ECO:0000313" key="4">
    <source>
        <dbReference type="Proteomes" id="UP001500416"/>
    </source>
</evidence>
<dbReference type="PROSITE" id="PS01159">
    <property type="entry name" value="WW_DOMAIN_1"/>
    <property type="match status" value="1"/>
</dbReference>
<dbReference type="PANTHER" id="PTHR32305">
    <property type="match status" value="1"/>
</dbReference>
<feature type="region of interest" description="Disordered" evidence="1">
    <location>
        <begin position="598"/>
        <end position="617"/>
    </location>
</feature>
<dbReference type="Proteomes" id="UP001500416">
    <property type="component" value="Unassembled WGS sequence"/>
</dbReference>
<dbReference type="InterPro" id="IPR031325">
    <property type="entry name" value="RHS_repeat"/>
</dbReference>
<dbReference type="Gene3D" id="2.180.10.10">
    <property type="entry name" value="RHS repeat-associated core"/>
    <property type="match status" value="2"/>
</dbReference>
<feature type="compositionally biased region" description="Low complexity" evidence="1">
    <location>
        <begin position="28"/>
        <end position="37"/>
    </location>
</feature>
<dbReference type="InterPro" id="IPR022385">
    <property type="entry name" value="Rhs_assc_core"/>
</dbReference>
<sequence>MSLAVSTTSTAPIALAVGGPSVQPPGVSPVAVASVGQGTRGTEKDEAAQSARRGDQSGLPQSLPGEGTYTATSLSQSGKWDVAGQTGDFTWSYALRVPPAAGGLVPSLGLGYSSSAVDGLTSATNNQASWVGDGWSLWPGHVERTYGGCQTDLPGDPQLNPGDLCWKSDNATLSLNGAQTALIRDDTSGGWKPKSDNGSRVERIAEPGRNADNDGEHWKVTTTDGTQYFFGSRAAANSTWTVPVYGDDRDEPCNRTDGFAGSWCDQGYRWQLDKVVSPNGDVMVYDYGVERNKYGQNKNTRAAEYVRGGWLKSIAYGLRDDTPDLAATGRVVFEEAERCVPGSGCDPNNAGHRANFPDVPLELKCDGASCDRTWSPSFWTTKRLNKIRTEVRDGGGYRTVDSWTLRHEFPYPDENGKPALWLAGITHTGHDGGTLALPEVTFEGVRKPNRVVKNGDGASFLLRFRIGAIVSESGAVTTVTYAERECDENTVITPAENTLRCFPAKWSAPGIAERTDLFHKYVVASVSNTDWIGSDLSSETTYEYVGGAAWHYDESEFTRDEDKTWNQFRGYGKVVVRTGRSSDAPQSRTKVATTFYRGMNGDRGKPPAKVTDSENGSVDDHNWLNGIERESITYLGDTDVVVGKTISEPYWRDAPTAKRGVYEARIVREGTTRSFTMLADGRKQETKSQAHYQDDDPTAMVWRVHDFGDVTKDDDDRCTTTSYARDTDKWLMALPSEVDTVAVACGAAATFPQHAIANDRTTYDDRGNVTSTQALKARPAADRFEHVTTSTIKAEDIDKHGRALKVADALGKVTTAQFTPAVGGPVTQTKSTNPLGFTITTTPNPATGATVKVTDVNGRVTESAYDPLGRLTQVWLPGRARNGDNGNKKFAYKISRTEPNVVTTRVLGPKGFDLPETKQILDGQLRPRQTQRKTDGGRLLTETRYDTHGRAFLTTAPFFTSGDVDDKLWVASNSEATPPHTVTEFDGAGRPTAEIFKAPTEQWRTTTTYGGNWVKVTPPAGGVPTTTLFDARGQVLERRTDAPNSSHDTTTYGYTAAGLLSEVKDPENNVWRNEYDLLGRQTVQHDPDRGTTRKTYDDLGRLVETEDALGTVLRAKYDDLGRPTLTEQVFPDRTEKRSETTYDTVANGKGLPATATRWLGATAYTSSVLSYDRAGRPAATQVVIPDSERDRQIAGTYVTTTRYNPDGSLQSTGLPAVGARGTPGFLDAETVLHEYDDLGRIQKTSGGPSNVGPFNYVTDTQYTSYGEPQQFRFGDEGKHSWVTMIYESATRRPERTIVDTQTSAPMQADVNYTYNPAGLMTSIVDQTPGQQADVQCFSYDHLQRLTSAWTPAKTAQPCAAEPSTGNLAGPAKYWQSFTYDKVGNRLTDTRHEAQGDTVRTYGTAGGHRMGSVSTARPGLAAAEVDEPGYDAVGNTVSRKTPSGATQRLDWDAEGRLAKVTEGTKVTEFVYGATGERLIRREPDSTTVYVGGQELQVKGTVKTATRYYSHGGRVVAARSGDALDYVATDHQGTVNASVEVSSLKAERRRQLPFGGPRGPQGDFVGDRGFVGGTVDSSAGFTTLGARQYDPDTGRFLSVDPIGDFSDPQQLHGYSYSANSPISKSDPSGLRATPCMIDGPCANPRGDVPATAPRRPSAPLPKWVLDTRPANSRPSQGLPIPTGASPAHQIAITQRNLAEASMMDICTAPKPAPTKGSFECMSARNRFEAAAAVYDELLAKERTAASNSALGEAIKDTLGGSVPVALCVISGALGSCMRPSGTTMGTCGALGVSAFAGITAEGCLVADDKGIGVVYDIKLGVDASMGVSAGVGSKIMRGNIEKQKDHPGEYAEIPFGRGEVEVGTSGGKLHSLGVYGGAHARVQIPGIGHQQLPSGGFDHSNAHRIVDMPNLCRYCQAASDRVIGWFK</sequence>
<organism evidence="3 4">
    <name type="scientific">Saccharothrix mutabilis subsp. mutabilis</name>
    <dbReference type="NCBI Taxonomy" id="66855"/>
    <lineage>
        <taxon>Bacteria</taxon>
        <taxon>Bacillati</taxon>
        <taxon>Actinomycetota</taxon>
        <taxon>Actinomycetes</taxon>
        <taxon>Pseudonocardiales</taxon>
        <taxon>Pseudonocardiaceae</taxon>
        <taxon>Saccharothrix</taxon>
    </lineage>
</organism>
<dbReference type="NCBIfam" id="TIGR01643">
    <property type="entry name" value="YD_repeat_2x"/>
    <property type="match status" value="3"/>
</dbReference>
<comment type="caution">
    <text evidence="3">The sequence shown here is derived from an EMBL/GenBank/DDBJ whole genome shotgun (WGS) entry which is preliminary data.</text>
</comment>
<accession>A0ABN0UDX8</accession>
<feature type="compositionally biased region" description="Basic and acidic residues" evidence="1">
    <location>
        <begin position="41"/>
        <end position="55"/>
    </location>
</feature>
<proteinExistence type="predicted"/>
<reference evidence="3 4" key="1">
    <citation type="journal article" date="2019" name="Int. J. Syst. Evol. Microbiol.">
        <title>The Global Catalogue of Microorganisms (GCM) 10K type strain sequencing project: providing services to taxonomists for standard genome sequencing and annotation.</title>
        <authorList>
            <consortium name="The Broad Institute Genomics Platform"/>
            <consortium name="The Broad Institute Genome Sequencing Center for Infectious Disease"/>
            <person name="Wu L."/>
            <person name="Ma J."/>
        </authorList>
    </citation>
    <scope>NUCLEOTIDE SEQUENCE [LARGE SCALE GENOMIC DNA]</scope>
    <source>
        <strain evidence="3 4">JCM 3380</strain>
    </source>
</reference>
<protein>
    <submittedName>
        <fullName evidence="3">RHS repeat-associated core domain-containing protein</fullName>
    </submittedName>
</protein>
<dbReference type="InterPro" id="IPR001202">
    <property type="entry name" value="WW_dom"/>
</dbReference>
<dbReference type="PANTHER" id="PTHR32305:SF17">
    <property type="entry name" value="TRNA NUCLEASE WAPA"/>
    <property type="match status" value="1"/>
</dbReference>
<dbReference type="InterPro" id="IPR006530">
    <property type="entry name" value="YD"/>
</dbReference>
<dbReference type="NCBIfam" id="TIGR03696">
    <property type="entry name" value="Rhs_assc_core"/>
    <property type="match status" value="1"/>
</dbReference>
<dbReference type="Pfam" id="PF05593">
    <property type="entry name" value="RHS_repeat"/>
    <property type="match status" value="2"/>
</dbReference>
<keyword evidence="4" id="KW-1185">Reference proteome</keyword>
<name>A0ABN0UDX8_9PSEU</name>
<dbReference type="EMBL" id="BAAABU010000015">
    <property type="protein sequence ID" value="GAA0247192.1"/>
    <property type="molecule type" value="Genomic_DNA"/>
</dbReference>